<gene>
    <name evidence="2" type="ORF">B456_005G078000</name>
</gene>
<dbReference type="PANTHER" id="PTHR38146">
    <property type="entry name" value="30S RIBOSOMAL PROTEIN S12, CHLOROPLASTIC"/>
    <property type="match status" value="1"/>
</dbReference>
<dbReference type="PANTHER" id="PTHR38146:SF8">
    <property type="entry name" value="TIFY DOMAIN-CONTAINING PROTEIN"/>
    <property type="match status" value="1"/>
</dbReference>
<protein>
    <submittedName>
        <fullName evidence="2">Uncharacterized protein</fullName>
    </submittedName>
</protein>
<proteinExistence type="predicted"/>
<accession>A0A0D2RB03</accession>
<organism evidence="2 3">
    <name type="scientific">Gossypium raimondii</name>
    <name type="common">Peruvian cotton</name>
    <name type="synonym">Gossypium klotzschianum subsp. raimondii</name>
    <dbReference type="NCBI Taxonomy" id="29730"/>
    <lineage>
        <taxon>Eukaryota</taxon>
        <taxon>Viridiplantae</taxon>
        <taxon>Streptophyta</taxon>
        <taxon>Embryophyta</taxon>
        <taxon>Tracheophyta</taxon>
        <taxon>Spermatophyta</taxon>
        <taxon>Magnoliopsida</taxon>
        <taxon>eudicotyledons</taxon>
        <taxon>Gunneridae</taxon>
        <taxon>Pentapetalae</taxon>
        <taxon>rosids</taxon>
        <taxon>malvids</taxon>
        <taxon>Malvales</taxon>
        <taxon>Malvaceae</taxon>
        <taxon>Malvoideae</taxon>
        <taxon>Gossypium</taxon>
    </lineage>
</organism>
<evidence type="ECO:0000256" key="1">
    <source>
        <dbReference type="SAM" id="Phobius"/>
    </source>
</evidence>
<evidence type="ECO:0000313" key="3">
    <source>
        <dbReference type="Proteomes" id="UP000032304"/>
    </source>
</evidence>
<dbReference type="EMBL" id="CM001744">
    <property type="protein sequence ID" value="KJB28974.1"/>
    <property type="molecule type" value="Genomic_DNA"/>
</dbReference>
<dbReference type="OMA" id="YCLANYL"/>
<keyword evidence="3" id="KW-1185">Reference proteome</keyword>
<reference evidence="2 3" key="1">
    <citation type="journal article" date="2012" name="Nature">
        <title>Repeated polyploidization of Gossypium genomes and the evolution of spinnable cotton fibres.</title>
        <authorList>
            <person name="Paterson A.H."/>
            <person name="Wendel J.F."/>
            <person name="Gundlach H."/>
            <person name="Guo H."/>
            <person name="Jenkins J."/>
            <person name="Jin D."/>
            <person name="Llewellyn D."/>
            <person name="Showmaker K.C."/>
            <person name="Shu S."/>
            <person name="Udall J."/>
            <person name="Yoo M.J."/>
            <person name="Byers R."/>
            <person name="Chen W."/>
            <person name="Doron-Faigenboim A."/>
            <person name="Duke M.V."/>
            <person name="Gong L."/>
            <person name="Grimwood J."/>
            <person name="Grover C."/>
            <person name="Grupp K."/>
            <person name="Hu G."/>
            <person name="Lee T.H."/>
            <person name="Li J."/>
            <person name="Lin L."/>
            <person name="Liu T."/>
            <person name="Marler B.S."/>
            <person name="Page J.T."/>
            <person name="Roberts A.W."/>
            <person name="Romanel E."/>
            <person name="Sanders W.S."/>
            <person name="Szadkowski E."/>
            <person name="Tan X."/>
            <person name="Tang H."/>
            <person name="Xu C."/>
            <person name="Wang J."/>
            <person name="Wang Z."/>
            <person name="Zhang D."/>
            <person name="Zhang L."/>
            <person name="Ashrafi H."/>
            <person name="Bedon F."/>
            <person name="Bowers J.E."/>
            <person name="Brubaker C.L."/>
            <person name="Chee P.W."/>
            <person name="Das S."/>
            <person name="Gingle A.R."/>
            <person name="Haigler C.H."/>
            <person name="Harker D."/>
            <person name="Hoffmann L.V."/>
            <person name="Hovav R."/>
            <person name="Jones D.C."/>
            <person name="Lemke C."/>
            <person name="Mansoor S."/>
            <person name="ur Rahman M."/>
            <person name="Rainville L.N."/>
            <person name="Rambani A."/>
            <person name="Reddy U.K."/>
            <person name="Rong J.K."/>
            <person name="Saranga Y."/>
            <person name="Scheffler B.E."/>
            <person name="Scheffler J.A."/>
            <person name="Stelly D.M."/>
            <person name="Triplett B.A."/>
            <person name="Van Deynze A."/>
            <person name="Vaslin M.F."/>
            <person name="Waghmare V.N."/>
            <person name="Walford S.A."/>
            <person name="Wright R.J."/>
            <person name="Zaki E.A."/>
            <person name="Zhang T."/>
            <person name="Dennis E.S."/>
            <person name="Mayer K.F."/>
            <person name="Peterson D.G."/>
            <person name="Rokhsar D.S."/>
            <person name="Wang X."/>
            <person name="Schmutz J."/>
        </authorList>
    </citation>
    <scope>NUCLEOTIDE SEQUENCE [LARGE SCALE GENOMIC DNA]</scope>
</reference>
<keyword evidence="1" id="KW-0472">Membrane</keyword>
<sequence length="105" mass="11849">MSAFPKAPISFKWIRGMSSSAASGIELTNAYSPDTVIASFLRNEVHDLWAFYLQVVLLRQTLTHCEKFSIAAFRRSLDRVSVPVWLIILSDQLLIIALISYCLTN</sequence>
<dbReference type="Gramene" id="KJB28974">
    <property type="protein sequence ID" value="KJB28974"/>
    <property type="gene ID" value="B456_005G078000"/>
</dbReference>
<dbReference type="Proteomes" id="UP000032304">
    <property type="component" value="Chromosome 5"/>
</dbReference>
<feature type="transmembrane region" description="Helical" evidence="1">
    <location>
        <begin position="82"/>
        <end position="103"/>
    </location>
</feature>
<keyword evidence="1" id="KW-1133">Transmembrane helix</keyword>
<keyword evidence="1" id="KW-0812">Transmembrane</keyword>
<evidence type="ECO:0000313" key="2">
    <source>
        <dbReference type="EMBL" id="KJB28974.1"/>
    </source>
</evidence>
<dbReference type="AlphaFoldDB" id="A0A0D2RB03"/>
<name>A0A0D2RB03_GOSRA</name>